<organism evidence="2 3">
    <name type="scientific">Colletotrichum plurivorum</name>
    <dbReference type="NCBI Taxonomy" id="2175906"/>
    <lineage>
        <taxon>Eukaryota</taxon>
        <taxon>Fungi</taxon>
        <taxon>Dikarya</taxon>
        <taxon>Ascomycota</taxon>
        <taxon>Pezizomycotina</taxon>
        <taxon>Sordariomycetes</taxon>
        <taxon>Hypocreomycetidae</taxon>
        <taxon>Glomerellales</taxon>
        <taxon>Glomerellaceae</taxon>
        <taxon>Colletotrichum</taxon>
        <taxon>Colletotrichum orchidearum species complex</taxon>
    </lineage>
</organism>
<evidence type="ECO:0000313" key="3">
    <source>
        <dbReference type="Proteomes" id="UP000654918"/>
    </source>
</evidence>
<sequence>MPRMFAMVYPYLATTAPRTAALHCTAARRIASHHTTAAGGSCANEEGTARCSVVVYREGRREGSGARQSVWPGSGLLSHPSLLPCPVGTVAALSTVFTQGSMNTVQTHNLERCCTVRDHASPPANGLWSRTSPLAAFLFSSQNHTTASQSQNRLTIAQRLRVFGPGSVLPCRGHECPAGHDRSPLSVAVHFAFAPPSPAPQASWTPKGPPPASRAPNDCTQALSRSRNSDTPNHRPETASRARHPLYAVCGSRWSPPSTSASSRCQSSSTTVVKTGLASRRPGVGWTVASSESGLDWTGSVWSGLKTTDLVGELPTKELGVDESEDEWTTYSG</sequence>
<protein>
    <submittedName>
        <fullName evidence="2">Uncharacterized protein</fullName>
    </submittedName>
</protein>
<reference evidence="2" key="1">
    <citation type="journal article" date="2020" name="Phytopathology">
        <title>Genome Sequence Resources of Colletotrichum truncatum, C. plurivorum, C. musicola, and C. sojae: Four Species Pathogenic to Soybean (Glycine max).</title>
        <authorList>
            <person name="Rogerio F."/>
            <person name="Boufleur T.R."/>
            <person name="Ciampi-Guillardi M."/>
            <person name="Sukno S.A."/>
            <person name="Thon M.R."/>
            <person name="Massola Junior N.S."/>
            <person name="Baroncelli R."/>
        </authorList>
    </citation>
    <scope>NUCLEOTIDE SEQUENCE</scope>
    <source>
        <strain evidence="2">LFN00145</strain>
    </source>
</reference>
<evidence type="ECO:0000313" key="2">
    <source>
        <dbReference type="EMBL" id="KAF6838772.1"/>
    </source>
</evidence>
<comment type="caution">
    <text evidence="2">The sequence shown here is derived from an EMBL/GenBank/DDBJ whole genome shotgun (WGS) entry which is preliminary data.</text>
</comment>
<keyword evidence="3" id="KW-1185">Reference proteome</keyword>
<dbReference type="EMBL" id="WIGO01000017">
    <property type="protein sequence ID" value="KAF6838772.1"/>
    <property type="molecule type" value="Genomic_DNA"/>
</dbReference>
<name>A0A8H6NM71_9PEZI</name>
<gene>
    <name evidence="2" type="ORF">CPLU01_02305</name>
</gene>
<evidence type="ECO:0000256" key="1">
    <source>
        <dbReference type="SAM" id="MobiDB-lite"/>
    </source>
</evidence>
<proteinExistence type="predicted"/>
<feature type="region of interest" description="Disordered" evidence="1">
    <location>
        <begin position="197"/>
        <end position="243"/>
    </location>
</feature>
<feature type="compositionally biased region" description="Polar residues" evidence="1">
    <location>
        <begin position="218"/>
        <end position="231"/>
    </location>
</feature>
<accession>A0A8H6NM71</accession>
<dbReference type="AlphaFoldDB" id="A0A8H6NM71"/>
<dbReference type="Proteomes" id="UP000654918">
    <property type="component" value="Unassembled WGS sequence"/>
</dbReference>